<dbReference type="RefSeq" id="WP_247809465.1">
    <property type="nucleotide sequence ID" value="NZ_CP095855.1"/>
</dbReference>
<keyword evidence="4" id="KW-1185">Reference proteome</keyword>
<sequence length="88" mass="9965">MASTNFCQSCSMPIDDPAMAGTEKNGAPSKEYCKYCYQQGAFTTPNMTLDEMRTVVKTEMEKRHIGQEIINLAVNTLPNLKRWRNSNN</sequence>
<feature type="compositionally biased region" description="Polar residues" evidence="1">
    <location>
        <begin position="1"/>
        <end position="11"/>
    </location>
</feature>
<evidence type="ECO:0000259" key="2">
    <source>
        <dbReference type="Pfam" id="PF12674"/>
    </source>
</evidence>
<dbReference type="Proteomes" id="UP000830198">
    <property type="component" value="Chromosome"/>
</dbReference>
<dbReference type="Pfam" id="PF12674">
    <property type="entry name" value="Zn_ribbon_2"/>
    <property type="match status" value="1"/>
</dbReference>
<organism evidence="3 4">
    <name type="scientific">Chitinophaga filiformis</name>
    <name type="common">Myxococcus filiformis</name>
    <name type="synonym">Flexibacter filiformis</name>
    <dbReference type="NCBI Taxonomy" id="104663"/>
    <lineage>
        <taxon>Bacteria</taxon>
        <taxon>Pseudomonadati</taxon>
        <taxon>Bacteroidota</taxon>
        <taxon>Chitinophagia</taxon>
        <taxon>Chitinophagales</taxon>
        <taxon>Chitinophagaceae</taxon>
        <taxon>Chitinophaga</taxon>
    </lineage>
</organism>
<gene>
    <name evidence="3" type="ORF">MYF79_20115</name>
</gene>
<reference evidence="3 4" key="1">
    <citation type="submission" date="2022-04" db="EMBL/GenBank/DDBJ databases">
        <title>The arsenic-methylating capacity of Chitinophaga filiformis YT5 during chitin decomposition.</title>
        <authorList>
            <person name="Chen G."/>
            <person name="Liang Y."/>
        </authorList>
    </citation>
    <scope>NUCLEOTIDE SEQUENCE [LARGE SCALE GENOMIC DNA]</scope>
    <source>
        <strain evidence="3 4">YT5</strain>
    </source>
</reference>
<feature type="region of interest" description="Disordered" evidence="1">
    <location>
        <begin position="1"/>
        <end position="26"/>
    </location>
</feature>
<evidence type="ECO:0000313" key="3">
    <source>
        <dbReference type="EMBL" id="UPK67249.1"/>
    </source>
</evidence>
<evidence type="ECO:0000313" key="4">
    <source>
        <dbReference type="Proteomes" id="UP000830198"/>
    </source>
</evidence>
<protein>
    <submittedName>
        <fullName evidence="3">Zinc ribbon domain-containing protein</fullName>
    </submittedName>
</protein>
<proteinExistence type="predicted"/>
<evidence type="ECO:0000256" key="1">
    <source>
        <dbReference type="SAM" id="MobiDB-lite"/>
    </source>
</evidence>
<dbReference type="InterPro" id="IPR025868">
    <property type="entry name" value="Zn_ribbon_dom_put"/>
</dbReference>
<feature type="domain" description="Putative zinc ribbon" evidence="2">
    <location>
        <begin position="6"/>
        <end position="84"/>
    </location>
</feature>
<dbReference type="EMBL" id="CP095855">
    <property type="protein sequence ID" value="UPK67249.1"/>
    <property type="molecule type" value="Genomic_DNA"/>
</dbReference>
<name>A0ABY4HTY3_CHIFI</name>
<accession>A0ABY4HTY3</accession>